<dbReference type="AlphaFoldDB" id="A0A699IHC6"/>
<dbReference type="EMBL" id="BKCJ010283543">
    <property type="protein sequence ID" value="GEZ47658.1"/>
    <property type="molecule type" value="Genomic_DNA"/>
</dbReference>
<evidence type="ECO:0008006" key="3">
    <source>
        <dbReference type="Google" id="ProtNLM"/>
    </source>
</evidence>
<name>A0A699IHC6_TANCI</name>
<feature type="non-terminal residue" evidence="2">
    <location>
        <position position="313"/>
    </location>
</feature>
<evidence type="ECO:0000313" key="2">
    <source>
        <dbReference type="EMBL" id="GEZ47658.1"/>
    </source>
</evidence>
<proteinExistence type="predicted"/>
<organism evidence="2">
    <name type="scientific">Tanacetum cinerariifolium</name>
    <name type="common">Dalmatian daisy</name>
    <name type="synonym">Chrysanthemum cinerariifolium</name>
    <dbReference type="NCBI Taxonomy" id="118510"/>
    <lineage>
        <taxon>Eukaryota</taxon>
        <taxon>Viridiplantae</taxon>
        <taxon>Streptophyta</taxon>
        <taxon>Embryophyta</taxon>
        <taxon>Tracheophyta</taxon>
        <taxon>Spermatophyta</taxon>
        <taxon>Magnoliopsida</taxon>
        <taxon>eudicotyledons</taxon>
        <taxon>Gunneridae</taxon>
        <taxon>Pentapetalae</taxon>
        <taxon>asterids</taxon>
        <taxon>campanulids</taxon>
        <taxon>Asterales</taxon>
        <taxon>Asteraceae</taxon>
        <taxon>Asteroideae</taxon>
        <taxon>Anthemideae</taxon>
        <taxon>Anthemidinae</taxon>
        <taxon>Tanacetum</taxon>
    </lineage>
</organism>
<reference evidence="2" key="1">
    <citation type="journal article" date="2019" name="Sci. Rep.">
        <title>Draft genome of Tanacetum cinerariifolium, the natural source of mosquito coil.</title>
        <authorList>
            <person name="Yamashiro T."/>
            <person name="Shiraishi A."/>
            <person name="Satake H."/>
            <person name="Nakayama K."/>
        </authorList>
    </citation>
    <scope>NUCLEOTIDE SEQUENCE</scope>
</reference>
<keyword evidence="1" id="KW-0175">Coiled coil</keyword>
<feature type="coiled-coil region" evidence="1">
    <location>
        <begin position="123"/>
        <end position="193"/>
    </location>
</feature>
<protein>
    <recommendedName>
        <fullName evidence="3">Integrase, catalytic region, zinc finger, CCHC-type, peptidase aspartic, catalytic</fullName>
    </recommendedName>
</protein>
<sequence length="313" mass="36101">MGKNSNANARNVFDKARDGVQAVNTKFLNTLPLEWSKFVTDVKLVRDLHTTIVDQLHAYLGQHEYHANEIALMANLSHYGSDNLAENSSSPTLQDNLILYVIEQLKTQVVNCNKINQDNKNVNDFLTVELERYKDQVKILKEQNNIEKASASCAQSLEIDNLKQILSEHLKEKESLEQKVTLLKNNFQKEESRNINRELALEKQVKELNNIVFKRNQSAQTVHMLTKPQFFYDHSTRQALGFQNPCYLKRAQQLKPKLYDGSVIQKNDAIEIHDSEETFMLEDKSRSKILQKQNDPIMSEKKVITKPVDYVAL</sequence>
<evidence type="ECO:0000256" key="1">
    <source>
        <dbReference type="SAM" id="Coils"/>
    </source>
</evidence>
<accession>A0A699IHC6</accession>
<gene>
    <name evidence="2" type="ORF">Tci_519631</name>
</gene>
<comment type="caution">
    <text evidence="2">The sequence shown here is derived from an EMBL/GenBank/DDBJ whole genome shotgun (WGS) entry which is preliminary data.</text>
</comment>